<comment type="caution">
    <text evidence="2">The sequence shown here is derived from an EMBL/GenBank/DDBJ whole genome shotgun (WGS) entry which is preliminary data.</text>
</comment>
<name>A0A8S3XWZ2_PARAO</name>
<evidence type="ECO:0000256" key="1">
    <source>
        <dbReference type="SAM" id="MobiDB-lite"/>
    </source>
</evidence>
<dbReference type="EMBL" id="CAJQZP010001297">
    <property type="protein sequence ID" value="CAG5036859.1"/>
    <property type="molecule type" value="Genomic_DNA"/>
</dbReference>
<evidence type="ECO:0000313" key="2">
    <source>
        <dbReference type="EMBL" id="CAG5036859.1"/>
    </source>
</evidence>
<dbReference type="AlphaFoldDB" id="A0A8S3XWZ2"/>
<dbReference type="OrthoDB" id="6136790at2759"/>
<gene>
    <name evidence="2" type="ORF">PAPOLLO_LOCUS20934</name>
</gene>
<accession>A0A8S3XWZ2</accession>
<evidence type="ECO:0000313" key="3">
    <source>
        <dbReference type="Proteomes" id="UP000691718"/>
    </source>
</evidence>
<feature type="compositionally biased region" description="Basic and acidic residues" evidence="1">
    <location>
        <begin position="148"/>
        <end position="169"/>
    </location>
</feature>
<dbReference type="Proteomes" id="UP000691718">
    <property type="component" value="Unassembled WGS sequence"/>
</dbReference>
<sequence>MNTKVTGNKYKVHEMKQCDFYNTKSLISGKQNWLKDTKGNKIKWAKIMKVKVSRFKPHILQFKYNFEEEYLELGTEILLTRPRRGRKATASIAAEAESIDLHLKQAYDQQILISKALHVDLLSLCTSNAIPQQYHAFYDSLTSCEGNPSEHSDSELSEHLDDKEYTYPA</sequence>
<feature type="region of interest" description="Disordered" evidence="1">
    <location>
        <begin position="147"/>
        <end position="169"/>
    </location>
</feature>
<reference evidence="2" key="1">
    <citation type="submission" date="2021-04" db="EMBL/GenBank/DDBJ databases">
        <authorList>
            <person name="Tunstrom K."/>
        </authorList>
    </citation>
    <scope>NUCLEOTIDE SEQUENCE</scope>
</reference>
<keyword evidence="3" id="KW-1185">Reference proteome</keyword>
<protein>
    <submittedName>
        <fullName evidence="2">(apollo) hypothetical protein</fullName>
    </submittedName>
</protein>
<organism evidence="2 3">
    <name type="scientific">Parnassius apollo</name>
    <name type="common">Apollo butterfly</name>
    <name type="synonym">Papilio apollo</name>
    <dbReference type="NCBI Taxonomy" id="110799"/>
    <lineage>
        <taxon>Eukaryota</taxon>
        <taxon>Metazoa</taxon>
        <taxon>Ecdysozoa</taxon>
        <taxon>Arthropoda</taxon>
        <taxon>Hexapoda</taxon>
        <taxon>Insecta</taxon>
        <taxon>Pterygota</taxon>
        <taxon>Neoptera</taxon>
        <taxon>Endopterygota</taxon>
        <taxon>Lepidoptera</taxon>
        <taxon>Glossata</taxon>
        <taxon>Ditrysia</taxon>
        <taxon>Papilionoidea</taxon>
        <taxon>Papilionidae</taxon>
        <taxon>Parnassiinae</taxon>
        <taxon>Parnassini</taxon>
        <taxon>Parnassius</taxon>
        <taxon>Parnassius</taxon>
    </lineage>
</organism>
<proteinExistence type="predicted"/>